<evidence type="ECO:0000313" key="2">
    <source>
        <dbReference type="Proteomes" id="UP001168990"/>
    </source>
</evidence>
<organism evidence="1 2">
    <name type="scientific">Microctonus aethiopoides</name>
    <dbReference type="NCBI Taxonomy" id="144406"/>
    <lineage>
        <taxon>Eukaryota</taxon>
        <taxon>Metazoa</taxon>
        <taxon>Ecdysozoa</taxon>
        <taxon>Arthropoda</taxon>
        <taxon>Hexapoda</taxon>
        <taxon>Insecta</taxon>
        <taxon>Pterygota</taxon>
        <taxon>Neoptera</taxon>
        <taxon>Endopterygota</taxon>
        <taxon>Hymenoptera</taxon>
        <taxon>Apocrita</taxon>
        <taxon>Ichneumonoidea</taxon>
        <taxon>Braconidae</taxon>
        <taxon>Euphorinae</taxon>
        <taxon>Microctonus</taxon>
    </lineage>
</organism>
<proteinExistence type="predicted"/>
<accession>A0AA39FHM3</accession>
<reference evidence="1" key="2">
    <citation type="submission" date="2023-03" db="EMBL/GenBank/DDBJ databases">
        <authorList>
            <person name="Inwood S.N."/>
            <person name="Skelly J.G."/>
            <person name="Guhlin J."/>
            <person name="Harrop T.W.R."/>
            <person name="Goldson S.G."/>
            <person name="Dearden P.K."/>
        </authorList>
    </citation>
    <scope>NUCLEOTIDE SEQUENCE</scope>
    <source>
        <strain evidence="1">Irish</strain>
        <tissue evidence="1">Whole body</tissue>
    </source>
</reference>
<dbReference type="AlphaFoldDB" id="A0AA39FHM3"/>
<name>A0AA39FHM3_9HYME</name>
<reference evidence="1" key="1">
    <citation type="journal article" date="2023" name="bioRxiv">
        <title>Scaffold-level genome assemblies of two parasitoid biocontrol wasps reveal the parthenogenesis mechanism and an associated novel virus.</title>
        <authorList>
            <person name="Inwood S."/>
            <person name="Skelly J."/>
            <person name="Guhlin J."/>
            <person name="Harrop T."/>
            <person name="Goldson S."/>
            <person name="Dearden P."/>
        </authorList>
    </citation>
    <scope>NUCLEOTIDE SEQUENCE</scope>
    <source>
        <strain evidence="1">Irish</strain>
        <tissue evidence="1">Whole body</tissue>
    </source>
</reference>
<gene>
    <name evidence="1" type="ORF">PV328_010397</name>
</gene>
<keyword evidence="2" id="KW-1185">Reference proteome</keyword>
<dbReference type="EMBL" id="JAQQBS010000004">
    <property type="protein sequence ID" value="KAK0169755.1"/>
    <property type="molecule type" value="Genomic_DNA"/>
</dbReference>
<evidence type="ECO:0000313" key="1">
    <source>
        <dbReference type="EMBL" id="KAK0169755.1"/>
    </source>
</evidence>
<dbReference type="Proteomes" id="UP001168990">
    <property type="component" value="Unassembled WGS sequence"/>
</dbReference>
<protein>
    <submittedName>
        <fullName evidence="1">Uncharacterized protein</fullName>
    </submittedName>
</protein>
<comment type="caution">
    <text evidence="1">The sequence shown here is derived from an EMBL/GenBank/DDBJ whole genome shotgun (WGS) entry which is preliminary data.</text>
</comment>
<sequence length="157" mass="18034">MDITRKRNMDQPMFENVPTKCLIEVSVHDCSNPIDTLANVSQIFWSFSTGCISVKNGRIDNLKKRFSSFKILVFRSFIENFLESMGIKKFYRATPIHGSDSLFIQVQFPFLKTTVRPFVPEISSFECKRILFRSIIDIDATTGRTANPSTVPKQKNK</sequence>